<dbReference type="AlphaFoldDB" id="A0A4P9VMC6"/>
<keyword evidence="2" id="KW-0732">Signal</keyword>
<protein>
    <submittedName>
        <fullName evidence="3">Uncharacterized protein</fullName>
    </submittedName>
</protein>
<keyword evidence="4" id="KW-1185">Reference proteome</keyword>
<evidence type="ECO:0000256" key="1">
    <source>
        <dbReference type="ARBA" id="ARBA00010333"/>
    </source>
</evidence>
<accession>A0A4P9VMC6</accession>
<dbReference type="SUPFAM" id="SSF53850">
    <property type="entry name" value="Periplasmic binding protein-like II"/>
    <property type="match status" value="1"/>
</dbReference>
<dbReference type="PANTHER" id="PTHR35936:SF25">
    <property type="entry name" value="ABC TRANSPORTER SUBSTRATE-BINDING PROTEIN"/>
    <property type="match status" value="1"/>
</dbReference>
<comment type="caution">
    <text evidence="3">The sequence shown here is derived from an EMBL/GenBank/DDBJ whole genome shotgun (WGS) entry which is preliminary data.</text>
</comment>
<dbReference type="EMBL" id="NDXW01000001">
    <property type="protein sequence ID" value="RDH44036.1"/>
    <property type="molecule type" value="Genomic_DNA"/>
</dbReference>
<gene>
    <name evidence="3" type="ORF">B9G39_11580</name>
</gene>
<feature type="signal peptide" evidence="2">
    <location>
        <begin position="1"/>
        <end position="24"/>
    </location>
</feature>
<name>A0A4P9VMC6_9GAMM</name>
<evidence type="ECO:0000313" key="3">
    <source>
        <dbReference type="EMBL" id="RDH44036.1"/>
    </source>
</evidence>
<dbReference type="RefSeq" id="WP_094787254.1">
    <property type="nucleotide sequence ID" value="NZ_JAEVHG010000019.1"/>
</dbReference>
<dbReference type="Gene3D" id="3.40.190.10">
    <property type="entry name" value="Periplasmic binding protein-like II"/>
    <property type="match status" value="2"/>
</dbReference>
<evidence type="ECO:0000256" key="2">
    <source>
        <dbReference type="SAM" id="SignalP"/>
    </source>
</evidence>
<feature type="chain" id="PRO_5020237523" evidence="2">
    <location>
        <begin position="25"/>
        <end position="259"/>
    </location>
</feature>
<dbReference type="Proteomes" id="UP000257039">
    <property type="component" value="Unassembled WGS sequence"/>
</dbReference>
<sequence>MMLGSSSFKRICILIACCTLSAQAETISFAVAEWPPYFTKEPPHGYHAIALKKLFATEDIDVKFMWYRDWKATLSTTYAGRHHATPSWLCTPEYIEQFRVSEPIFETHIVLMHLTDESINWNTLDDLRFLAPIGVTKSYTYNLALQQTIQKYEIPLHTVRKDELLTKLLLAKRIKVAVVNRLNGLSLIEKLPENNRKKLTLHPKPLSNAILHILISKNIPNSKQLTNKINELIKVQKNILQPDITSKSLSDSCSFIKNK</sequence>
<organism evidence="3 4">
    <name type="scientific">Zooshikella ganghwensis</name>
    <dbReference type="NCBI Taxonomy" id="202772"/>
    <lineage>
        <taxon>Bacteria</taxon>
        <taxon>Pseudomonadati</taxon>
        <taxon>Pseudomonadota</taxon>
        <taxon>Gammaproteobacteria</taxon>
        <taxon>Oceanospirillales</taxon>
        <taxon>Zooshikellaceae</taxon>
        <taxon>Zooshikella</taxon>
    </lineage>
</organism>
<evidence type="ECO:0000313" key="4">
    <source>
        <dbReference type="Proteomes" id="UP000257039"/>
    </source>
</evidence>
<reference evidence="3 4" key="1">
    <citation type="submission" date="2017-04" db="EMBL/GenBank/DDBJ databases">
        <title>Draft genome sequence of Zooshikella ganghwensis VG4 isolated from Red Sea sediments.</title>
        <authorList>
            <person name="Rehman Z."/>
            <person name="Alam I."/>
            <person name="Kamau A."/>
            <person name="Bajic V."/>
            <person name="Leiknes T."/>
        </authorList>
    </citation>
    <scope>NUCLEOTIDE SEQUENCE [LARGE SCALE GENOMIC DNA]</scope>
    <source>
        <strain evidence="3 4">VG4</strain>
    </source>
</reference>
<comment type="similarity">
    <text evidence="1">Belongs to the bacterial solute-binding protein 3 family.</text>
</comment>
<proteinExistence type="inferred from homology"/>
<dbReference type="PANTHER" id="PTHR35936">
    <property type="entry name" value="MEMBRANE-BOUND LYTIC MUREIN TRANSGLYCOSYLASE F"/>
    <property type="match status" value="1"/>
</dbReference>